<proteinExistence type="predicted"/>
<dbReference type="GO" id="GO:0004843">
    <property type="term" value="F:cysteine-type deubiquitinase activity"/>
    <property type="evidence" value="ECO:0007669"/>
    <property type="project" value="UniProtKB-EC"/>
</dbReference>
<dbReference type="InterPro" id="IPR045827">
    <property type="entry name" value="VCPIP1_N"/>
</dbReference>
<dbReference type="GO" id="GO:0006508">
    <property type="term" value="P:proteolysis"/>
    <property type="evidence" value="ECO:0007669"/>
    <property type="project" value="UniProtKB-KW"/>
</dbReference>
<dbReference type="Pfam" id="PF21403">
    <property type="entry name" value="OTU1_UBXL"/>
    <property type="match status" value="1"/>
</dbReference>
<dbReference type="PROSITE" id="PS50802">
    <property type="entry name" value="OTU"/>
    <property type="match status" value="1"/>
</dbReference>
<dbReference type="STRING" id="50429.A0A2B4S7N9"/>
<feature type="compositionally biased region" description="Polar residues" evidence="7">
    <location>
        <begin position="1352"/>
        <end position="1361"/>
    </location>
</feature>
<gene>
    <name evidence="9" type="primary">VCPIP1</name>
    <name evidence="9" type="ORF">AWC38_SpisGene10807</name>
</gene>
<evidence type="ECO:0000259" key="8">
    <source>
        <dbReference type="PROSITE" id="PS50802"/>
    </source>
</evidence>
<feature type="region of interest" description="Disordered" evidence="7">
    <location>
        <begin position="966"/>
        <end position="994"/>
    </location>
</feature>
<dbReference type="EMBL" id="LSMT01000172">
    <property type="protein sequence ID" value="PFX24588.1"/>
    <property type="molecule type" value="Genomic_DNA"/>
</dbReference>
<dbReference type="PANTHER" id="PTHR14843:SF2">
    <property type="entry name" value="DEUBIQUITINATING PROTEIN VCPIP1"/>
    <property type="match status" value="1"/>
</dbReference>
<feature type="compositionally biased region" description="Polar residues" evidence="7">
    <location>
        <begin position="1236"/>
        <end position="1247"/>
    </location>
</feature>
<dbReference type="Proteomes" id="UP000225706">
    <property type="component" value="Unassembled WGS sequence"/>
</dbReference>
<organism evidence="9 10">
    <name type="scientific">Stylophora pistillata</name>
    <name type="common">Smooth cauliflower coral</name>
    <dbReference type="NCBI Taxonomy" id="50429"/>
    <lineage>
        <taxon>Eukaryota</taxon>
        <taxon>Metazoa</taxon>
        <taxon>Cnidaria</taxon>
        <taxon>Anthozoa</taxon>
        <taxon>Hexacorallia</taxon>
        <taxon>Scleractinia</taxon>
        <taxon>Astrocoeniina</taxon>
        <taxon>Pocilloporidae</taxon>
        <taxon>Stylophora</taxon>
    </lineage>
</organism>
<comment type="catalytic activity">
    <reaction evidence="1">
        <text>Thiol-dependent hydrolysis of ester, thioester, amide, peptide and isopeptide bonds formed by the C-terminal Gly of ubiquitin (a 76-residue protein attached to proteins as an intracellular targeting signal).</text>
        <dbReference type="EC" id="3.4.19.12"/>
    </reaction>
</comment>
<feature type="compositionally biased region" description="Polar residues" evidence="7">
    <location>
        <begin position="1323"/>
        <end position="1341"/>
    </location>
</feature>
<dbReference type="GO" id="GO:0016567">
    <property type="term" value="P:protein ubiquitination"/>
    <property type="evidence" value="ECO:0007669"/>
    <property type="project" value="InterPro"/>
</dbReference>
<feature type="region of interest" description="Disordered" evidence="7">
    <location>
        <begin position="691"/>
        <end position="755"/>
    </location>
</feature>
<name>A0A2B4S7N9_STYPI</name>
<dbReference type="FunFam" id="3.10.20.90:FF:000146">
    <property type="entry name" value="deubiquitinating protein VCIP135 isoform X1"/>
    <property type="match status" value="1"/>
</dbReference>
<reference evidence="9" key="1">
    <citation type="journal article" date="2017" name="J. ISSAAS">
        <title>Comparative analysis of the genomes of Stylophora pistillata and Acropora digitifera provides evidence for extensive differences between species of corals.</title>
        <authorList>
            <person name="Voolstra C.R."/>
            <person name="Li Y."/>
            <person name="Liew Y.J."/>
            <person name="Baumgarten S."/>
            <person name="Zoccola D."/>
            <person name="Flot J.-F."/>
            <person name="Tambutte S."/>
            <person name="Allemand D."/>
            <person name="Aranda M."/>
        </authorList>
    </citation>
    <scope>NUCLEOTIDE SEQUENCE</scope>
    <source>
        <strain evidence="9">CSM Monaco</strain>
        <tissue evidence="9">Whole animal</tissue>
    </source>
</reference>
<feature type="compositionally biased region" description="Polar residues" evidence="7">
    <location>
        <begin position="721"/>
        <end position="743"/>
    </location>
</feature>
<evidence type="ECO:0000256" key="3">
    <source>
        <dbReference type="ARBA" id="ARBA00022670"/>
    </source>
</evidence>
<dbReference type="Gene3D" id="3.10.20.90">
    <property type="entry name" value="Phosphatidylinositol 3-kinase Catalytic Subunit, Chain A, domain 1"/>
    <property type="match status" value="1"/>
</dbReference>
<keyword evidence="10" id="KW-1185">Reference proteome</keyword>
<feature type="compositionally biased region" description="Polar residues" evidence="7">
    <location>
        <begin position="1198"/>
        <end position="1223"/>
    </location>
</feature>
<dbReference type="GO" id="GO:0090168">
    <property type="term" value="P:Golgi reassembly"/>
    <property type="evidence" value="ECO:0007669"/>
    <property type="project" value="TreeGrafter"/>
</dbReference>
<dbReference type="CDD" id="cd17059">
    <property type="entry name" value="Ubl_OTU1"/>
    <property type="match status" value="1"/>
</dbReference>
<feature type="compositionally biased region" description="Polar residues" evidence="7">
    <location>
        <begin position="636"/>
        <end position="656"/>
    </location>
</feature>
<feature type="region of interest" description="Disordered" evidence="7">
    <location>
        <begin position="624"/>
        <end position="656"/>
    </location>
</feature>
<accession>A0A2B4S7N9</accession>
<feature type="region of interest" description="Disordered" evidence="7">
    <location>
        <begin position="1012"/>
        <end position="1051"/>
    </location>
</feature>
<dbReference type="EC" id="3.4.19.12" evidence="2"/>
<dbReference type="InterPro" id="IPR003323">
    <property type="entry name" value="OTU_dom"/>
</dbReference>
<evidence type="ECO:0000256" key="5">
    <source>
        <dbReference type="ARBA" id="ARBA00022801"/>
    </source>
</evidence>
<evidence type="ECO:0000256" key="2">
    <source>
        <dbReference type="ARBA" id="ARBA00012759"/>
    </source>
</evidence>
<dbReference type="CDD" id="cd22769">
    <property type="entry name" value="OTU_VCIP135"/>
    <property type="match status" value="1"/>
</dbReference>
<feature type="compositionally biased region" description="Polar residues" evidence="7">
    <location>
        <begin position="1039"/>
        <end position="1051"/>
    </location>
</feature>
<dbReference type="GO" id="GO:0016320">
    <property type="term" value="P:endoplasmic reticulum membrane fusion"/>
    <property type="evidence" value="ECO:0007669"/>
    <property type="project" value="TreeGrafter"/>
</dbReference>
<keyword evidence="6" id="KW-0788">Thiol protease</keyword>
<keyword evidence="4" id="KW-0833">Ubl conjugation pathway</keyword>
<keyword evidence="3" id="KW-0645">Protease</keyword>
<feature type="region of interest" description="Disordered" evidence="7">
    <location>
        <begin position="1299"/>
        <end position="1371"/>
    </location>
</feature>
<dbReference type="GO" id="GO:0035871">
    <property type="term" value="P:protein K11-linked deubiquitination"/>
    <property type="evidence" value="ECO:0007669"/>
    <property type="project" value="TreeGrafter"/>
</dbReference>
<dbReference type="Pfam" id="PF19437">
    <property type="entry name" value="VCIP135_N"/>
    <property type="match status" value="1"/>
</dbReference>
<dbReference type="Pfam" id="PF02338">
    <property type="entry name" value="OTU"/>
    <property type="match status" value="1"/>
</dbReference>
<feature type="compositionally biased region" description="Polar residues" evidence="7">
    <location>
        <begin position="1023"/>
        <end position="1033"/>
    </location>
</feature>
<dbReference type="InterPro" id="IPR048857">
    <property type="entry name" value="OTU1_Ubl"/>
</dbReference>
<dbReference type="InterPro" id="IPR039087">
    <property type="entry name" value="VCPIP1"/>
</dbReference>
<dbReference type="GO" id="GO:0071108">
    <property type="term" value="P:protein K48-linked deubiquitination"/>
    <property type="evidence" value="ECO:0007669"/>
    <property type="project" value="TreeGrafter"/>
</dbReference>
<evidence type="ECO:0000256" key="7">
    <source>
        <dbReference type="SAM" id="MobiDB-lite"/>
    </source>
</evidence>
<feature type="domain" description="OTU" evidence="8">
    <location>
        <begin position="170"/>
        <end position="325"/>
    </location>
</feature>
<evidence type="ECO:0000256" key="1">
    <source>
        <dbReference type="ARBA" id="ARBA00000707"/>
    </source>
</evidence>
<sequence length="1371" mass="150790">MWGGVRVYSGICPDPECRTKLYFPSYASSSVECTGCGQHHAKDSLLNLEDILDPDIALRSLLRSVLLGHTSSKTTPDLVKVKGYSNYHCKLLSPLLTYYGMDKRTGEGRLLSEMGQGDIFDCALLGDRAFQIELEHVETAGYGRDNTGSQSYLEQTLQAIQVVNDNEERLVPVHVDGDGHCLVHAISRALVGREIFWHALRANLKRHLAAELHKYKGLFRDFIHDDEWKDIIAEADPYFEPPPTSAEGLGLRNIHLFGLANVLHRPIILLDSVTGMQSCGDYTGIFLPALIPEELCRSKDKVFNKPLAVAWSSPGRNHFIPLVGIKGKPLPKLPHWLIPKAWGIPNEMVKRYVEFDQEGHCFIGGERCLQEKYIQRLVKAMDELFVKKNNISAQLVTEVHQFVYKPSGMVGVKPESVTMAAKSAVTDGRLHRCLSCNALCEVHFDVSSDDLKPGGELYEIALQTHGLLEEGLSYSFPARELVCLFDAERDSLVAVKHKNMTLLDCHLCHGPLRRVKSDGSAVYVNGDRTTTPVEGNSRCGCGFKHFWNGREYENIPESFPISLEWNGTTVKETVFWFQYEQDPSLNSNVYDVASKLVQKHFPGEFGSERLVQKVVDIILRQTARKEGENKGARPLTASQNTSGANNDQDVSTASSYSPSKIILTGEKKKTLHKEELTMSDTERVIKARTEHHAAVMQKRRSGEGAKKTATKEAKVQKQQTSVKPHQPAQQTSPAKGNETQTAVKRTEKKVRLSTSDGKQSMLTLAMDTTFKQLLLLIEKELGIPQTELRIRYGFPPRELQPPGDGQVDDPVPLQHGDRVMVEHLKPVVPEEHPPDVIMSELKTEGGEGITPVTRELGAEGNSSQQEQAENKAAMASALVALGTLTGSDMWEAAQNCYEMFDKGGVFYNRVVNKLGQLKPNQHCTLPFFPNKVFAYNAEKDRLDLCLGKRHIQVQPLDDETLLQAHTRSSPAAPVEERSGSSGAGGKGLSSEASFSGAIAPRETSHARMAFSGQGRTLAGAQPAQKQTVETSPSRIPLTNPRSSQTSTFSSDAVFEQQQLRPGQGENVKGVKEETNLPNEAMDTQGGVVKEEGVQEMLVESPAAGQDAVDVDQPQVELEPTTQPRADGSVEIAVVSMALPKTDEVRETVEEAEMTRVTADETEAARITEEENEDMETNQDVSHIENDQSNIENRVDNVNDPTNDSANISGQGEDSKLTESVSESMETDHFDSEKYCVTNQGTTATSDKAQGEEEIRHSEQDDAKIDPMSPEPSDVTMVRASVATEIETLRENIDTRFVSTPDVADSDTPQAAQALKVPPFIAPNQPTDSMQGETSVAMNSETAAGKDGIEASMQEQNSSNDQGVAANLAADT</sequence>
<comment type="caution">
    <text evidence="9">The sequence shown here is derived from an EMBL/GenBank/DDBJ whole genome shotgun (WGS) entry which is preliminary data.</text>
</comment>
<dbReference type="PANTHER" id="PTHR14843">
    <property type="entry name" value="DEUBIQUITINATING PROTEIN VCIP135"/>
    <property type="match status" value="1"/>
</dbReference>
<evidence type="ECO:0000313" key="10">
    <source>
        <dbReference type="Proteomes" id="UP000225706"/>
    </source>
</evidence>
<dbReference type="OrthoDB" id="10012024at2759"/>
<feature type="region of interest" description="Disordered" evidence="7">
    <location>
        <begin position="1101"/>
        <end position="1274"/>
    </location>
</feature>
<feature type="compositionally biased region" description="Basic and acidic residues" evidence="7">
    <location>
        <begin position="700"/>
        <end position="715"/>
    </location>
</feature>
<feature type="compositionally biased region" description="Basic and acidic residues" evidence="7">
    <location>
        <begin position="1248"/>
        <end position="1264"/>
    </location>
</feature>
<keyword evidence="5" id="KW-0378">Hydrolase</keyword>
<evidence type="ECO:0000256" key="6">
    <source>
        <dbReference type="ARBA" id="ARBA00022807"/>
    </source>
</evidence>
<protein>
    <recommendedName>
        <fullName evidence="2">ubiquitinyl hydrolase 1</fullName>
        <ecNumber evidence="2">3.4.19.12</ecNumber>
    </recommendedName>
</protein>
<evidence type="ECO:0000313" key="9">
    <source>
        <dbReference type="EMBL" id="PFX24588.1"/>
    </source>
</evidence>
<evidence type="ECO:0000256" key="4">
    <source>
        <dbReference type="ARBA" id="ARBA00022786"/>
    </source>
</evidence>